<dbReference type="InterPro" id="IPR027417">
    <property type="entry name" value="P-loop_NTPase"/>
</dbReference>
<accession>A0ABP8C8I6</accession>
<evidence type="ECO:0000256" key="4">
    <source>
        <dbReference type="ARBA" id="ARBA00022840"/>
    </source>
</evidence>
<dbReference type="NCBIfam" id="NF008453">
    <property type="entry name" value="PRK11308.1"/>
    <property type="match status" value="2"/>
</dbReference>
<dbReference type="NCBIfam" id="NF010167">
    <property type="entry name" value="PRK13648.1"/>
    <property type="match status" value="2"/>
</dbReference>
<dbReference type="InterPro" id="IPR050319">
    <property type="entry name" value="ABC_transp_ATP-bind"/>
</dbReference>
<organism evidence="6 7">
    <name type="scientific">Postechiella marina</name>
    <dbReference type="NCBI Taxonomy" id="943941"/>
    <lineage>
        <taxon>Bacteria</taxon>
        <taxon>Pseudomonadati</taxon>
        <taxon>Bacteroidota</taxon>
        <taxon>Flavobacteriia</taxon>
        <taxon>Flavobacteriales</taxon>
        <taxon>Flavobacteriaceae</taxon>
        <taxon>Postechiella</taxon>
    </lineage>
</organism>
<dbReference type="InterPro" id="IPR003593">
    <property type="entry name" value="AAA+_ATPase"/>
</dbReference>
<comment type="caution">
    <text evidence="6">The sequence shown here is derived from an EMBL/GenBank/DDBJ whole genome shotgun (WGS) entry which is preliminary data.</text>
</comment>
<evidence type="ECO:0000259" key="5">
    <source>
        <dbReference type="PROSITE" id="PS50893"/>
    </source>
</evidence>
<dbReference type="Pfam" id="PF00005">
    <property type="entry name" value="ABC_tran"/>
    <property type="match status" value="2"/>
</dbReference>
<evidence type="ECO:0000256" key="3">
    <source>
        <dbReference type="ARBA" id="ARBA00022741"/>
    </source>
</evidence>
<feature type="domain" description="ABC transporter" evidence="5">
    <location>
        <begin position="302"/>
        <end position="552"/>
    </location>
</feature>
<gene>
    <name evidence="6" type="ORF">GCM10022291_17960</name>
</gene>
<dbReference type="EMBL" id="BAABCA010000003">
    <property type="protein sequence ID" value="GAA4235605.1"/>
    <property type="molecule type" value="Genomic_DNA"/>
</dbReference>
<evidence type="ECO:0000256" key="1">
    <source>
        <dbReference type="ARBA" id="ARBA00005417"/>
    </source>
</evidence>
<keyword evidence="2" id="KW-0813">Transport</keyword>
<keyword evidence="4 6" id="KW-0067">ATP-binding</keyword>
<dbReference type="InterPro" id="IPR003439">
    <property type="entry name" value="ABC_transporter-like_ATP-bd"/>
</dbReference>
<dbReference type="RefSeq" id="WP_344787841.1">
    <property type="nucleotide sequence ID" value="NZ_BAABCA010000003.1"/>
</dbReference>
<proteinExistence type="inferred from homology"/>
<name>A0ABP8C8I6_9FLAO</name>
<keyword evidence="7" id="KW-1185">Reference proteome</keyword>
<dbReference type="PANTHER" id="PTHR43776:SF7">
    <property type="entry name" value="D,D-DIPEPTIDE TRANSPORT ATP-BINDING PROTEIN DDPF-RELATED"/>
    <property type="match status" value="1"/>
</dbReference>
<dbReference type="SUPFAM" id="SSF52540">
    <property type="entry name" value="P-loop containing nucleoside triphosphate hydrolases"/>
    <property type="match status" value="2"/>
</dbReference>
<dbReference type="Gene3D" id="3.40.50.300">
    <property type="entry name" value="P-loop containing nucleotide triphosphate hydrolases"/>
    <property type="match status" value="2"/>
</dbReference>
<dbReference type="SMART" id="SM00382">
    <property type="entry name" value="AAA"/>
    <property type="match status" value="2"/>
</dbReference>
<dbReference type="PANTHER" id="PTHR43776">
    <property type="entry name" value="TRANSPORT ATP-BINDING PROTEIN"/>
    <property type="match status" value="1"/>
</dbReference>
<dbReference type="Pfam" id="PF08352">
    <property type="entry name" value="oligo_HPY"/>
    <property type="match status" value="1"/>
</dbReference>
<dbReference type="InterPro" id="IPR013563">
    <property type="entry name" value="Oligopep_ABC_C"/>
</dbReference>
<keyword evidence="3" id="KW-0547">Nucleotide-binding</keyword>
<reference evidence="7" key="1">
    <citation type="journal article" date="2019" name="Int. J. Syst. Evol. Microbiol.">
        <title>The Global Catalogue of Microorganisms (GCM) 10K type strain sequencing project: providing services to taxonomists for standard genome sequencing and annotation.</title>
        <authorList>
            <consortium name="The Broad Institute Genomics Platform"/>
            <consortium name="The Broad Institute Genome Sequencing Center for Infectious Disease"/>
            <person name="Wu L."/>
            <person name="Ma J."/>
        </authorList>
    </citation>
    <scope>NUCLEOTIDE SEQUENCE [LARGE SCALE GENOMIC DNA]</scope>
    <source>
        <strain evidence="7">JCM 17630</strain>
    </source>
</reference>
<evidence type="ECO:0000313" key="7">
    <source>
        <dbReference type="Proteomes" id="UP001501496"/>
    </source>
</evidence>
<dbReference type="NCBIfam" id="NF007739">
    <property type="entry name" value="PRK10419.1"/>
    <property type="match status" value="2"/>
</dbReference>
<dbReference type="CDD" id="cd03257">
    <property type="entry name" value="ABC_NikE_OppD_transporters"/>
    <property type="match status" value="2"/>
</dbReference>
<dbReference type="InterPro" id="IPR017871">
    <property type="entry name" value="ABC_transporter-like_CS"/>
</dbReference>
<sequence>MKEHPILNIKNLSISFGKNKVIHNISYYLNKNEILGIVGESGSGKSVSSLAILGLLPSKISKINSGSITYNNQDLTQLSPKLFRQIRGKKIAMIFQEPMSSLNPSMVCGKQVAEILKQHTSLNKSEIKKNVLSLFSQVKLPDPNRVFKSYPHEISGGQKQRVMIAMAIACKPDILIADEPTTALDVTVQKDIIALLKELQSNTKMSIIFITHDLALISEIANRVLVMYKGNIVEEGEVSKIFKTPQHNYTKALINSRPSLNVRLKILPTIQDFLNNTISEDIITREERKAKHDILYSKPPLLEVINIEKAYISNSGWFKKPECFKAVNNVSFKLYEGETLGLVGESGCGKSTLGNAILQLDKATAGHILYKGEDITKLSKYDIRKLRKDIQIIFQDPYSSLNPRIPVGQAIMEPMMVHNLYNSDKERKEKVIEILNRVGLSEGYFNRYPHEFSGGQRQRIGIARTIALKPKLIVCDESVSALDISVQAQVLNLLNELKEAFGFTYIFISHDLAVVKYMSDQLLVMNAGKIEELDDADIIYNTPKKEYTKKLIHAIPKGL</sequence>
<dbReference type="Proteomes" id="UP001501496">
    <property type="component" value="Unassembled WGS sequence"/>
</dbReference>
<comment type="similarity">
    <text evidence="1">Belongs to the ABC transporter superfamily.</text>
</comment>
<dbReference type="PROSITE" id="PS00211">
    <property type="entry name" value="ABC_TRANSPORTER_1"/>
    <property type="match status" value="2"/>
</dbReference>
<feature type="domain" description="ABC transporter" evidence="5">
    <location>
        <begin position="7"/>
        <end position="254"/>
    </location>
</feature>
<dbReference type="GO" id="GO:0005524">
    <property type="term" value="F:ATP binding"/>
    <property type="evidence" value="ECO:0007669"/>
    <property type="project" value="UniProtKB-KW"/>
</dbReference>
<evidence type="ECO:0000313" key="6">
    <source>
        <dbReference type="EMBL" id="GAA4235605.1"/>
    </source>
</evidence>
<protein>
    <submittedName>
        <fullName evidence="6">ABC transporter ATP-binding protein</fullName>
    </submittedName>
</protein>
<dbReference type="PROSITE" id="PS50893">
    <property type="entry name" value="ABC_TRANSPORTER_2"/>
    <property type="match status" value="2"/>
</dbReference>
<evidence type="ECO:0000256" key="2">
    <source>
        <dbReference type="ARBA" id="ARBA00022448"/>
    </source>
</evidence>